<feature type="compositionally biased region" description="Polar residues" evidence="1">
    <location>
        <begin position="438"/>
        <end position="448"/>
    </location>
</feature>
<proteinExistence type="predicted"/>
<feature type="region of interest" description="Disordered" evidence="1">
    <location>
        <begin position="428"/>
        <end position="456"/>
    </location>
</feature>
<feature type="compositionally biased region" description="Basic and acidic residues" evidence="1">
    <location>
        <begin position="96"/>
        <end position="109"/>
    </location>
</feature>
<feature type="compositionally biased region" description="Basic and acidic residues" evidence="1">
    <location>
        <begin position="483"/>
        <end position="497"/>
    </location>
</feature>
<organism evidence="2 3">
    <name type="scientific">Ditylenchus dipsaci</name>
    <dbReference type="NCBI Taxonomy" id="166011"/>
    <lineage>
        <taxon>Eukaryota</taxon>
        <taxon>Metazoa</taxon>
        <taxon>Ecdysozoa</taxon>
        <taxon>Nematoda</taxon>
        <taxon>Chromadorea</taxon>
        <taxon>Rhabditida</taxon>
        <taxon>Tylenchina</taxon>
        <taxon>Tylenchomorpha</taxon>
        <taxon>Sphaerularioidea</taxon>
        <taxon>Anguinidae</taxon>
        <taxon>Anguininae</taxon>
        <taxon>Ditylenchus</taxon>
    </lineage>
</organism>
<feature type="compositionally biased region" description="Basic and acidic residues" evidence="1">
    <location>
        <begin position="240"/>
        <end position="265"/>
    </location>
</feature>
<protein>
    <submittedName>
        <fullName evidence="3">Uncharacterized protein</fullName>
    </submittedName>
</protein>
<feature type="compositionally biased region" description="Low complexity" evidence="1">
    <location>
        <begin position="525"/>
        <end position="535"/>
    </location>
</feature>
<evidence type="ECO:0000313" key="2">
    <source>
        <dbReference type="Proteomes" id="UP000887574"/>
    </source>
</evidence>
<feature type="compositionally biased region" description="Basic and acidic residues" evidence="1">
    <location>
        <begin position="603"/>
        <end position="626"/>
    </location>
</feature>
<feature type="compositionally biased region" description="Basic and acidic residues" evidence="1">
    <location>
        <begin position="76"/>
        <end position="85"/>
    </location>
</feature>
<feature type="region of interest" description="Disordered" evidence="1">
    <location>
        <begin position="468"/>
        <end position="497"/>
    </location>
</feature>
<dbReference type="WBParaSite" id="jg8554">
    <property type="protein sequence ID" value="jg8554"/>
    <property type="gene ID" value="jg8554"/>
</dbReference>
<feature type="region of interest" description="Disordered" evidence="1">
    <location>
        <begin position="522"/>
        <end position="559"/>
    </location>
</feature>
<feature type="region of interest" description="Disordered" evidence="1">
    <location>
        <begin position="59"/>
        <end position="179"/>
    </location>
</feature>
<feature type="compositionally biased region" description="Basic and acidic residues" evidence="1">
    <location>
        <begin position="144"/>
        <end position="155"/>
    </location>
</feature>
<feature type="region of interest" description="Disordered" evidence="1">
    <location>
        <begin position="229"/>
        <end position="273"/>
    </location>
</feature>
<feature type="compositionally biased region" description="Basic and acidic residues" evidence="1">
    <location>
        <begin position="536"/>
        <end position="549"/>
    </location>
</feature>
<dbReference type="Proteomes" id="UP000887574">
    <property type="component" value="Unplaced"/>
</dbReference>
<dbReference type="AlphaFoldDB" id="A0A915EPX6"/>
<reference evidence="3" key="1">
    <citation type="submission" date="2022-11" db="UniProtKB">
        <authorList>
            <consortium name="WormBaseParasite"/>
        </authorList>
    </citation>
    <scope>IDENTIFICATION</scope>
</reference>
<feature type="region of interest" description="Disordered" evidence="1">
    <location>
        <begin position="603"/>
        <end position="639"/>
    </location>
</feature>
<accession>A0A915EPX6</accession>
<feature type="compositionally biased region" description="Polar residues" evidence="1">
    <location>
        <begin position="468"/>
        <end position="478"/>
    </location>
</feature>
<keyword evidence="2" id="KW-1185">Reference proteome</keyword>
<feature type="compositionally biased region" description="Basic and acidic residues" evidence="1">
    <location>
        <begin position="116"/>
        <end position="126"/>
    </location>
</feature>
<name>A0A915EPX6_9BILA</name>
<evidence type="ECO:0000256" key="1">
    <source>
        <dbReference type="SAM" id="MobiDB-lite"/>
    </source>
</evidence>
<evidence type="ECO:0000313" key="3">
    <source>
        <dbReference type="WBParaSite" id="jg8554"/>
    </source>
</evidence>
<sequence length="691" mass="77856">MKPINGVVQGGTNQKTIPTNAYVFSEPDDLRKTEVQANANGPVELESDIEVVKLDVQQKHQTGEDKCISPQPKQKNKLDSHHIDQQGKVSQTTEGGEIKDAGEGQERVARKTKLGPKREIESELHKIQLKNPQHADLHTLQSWKNREEKGGKEDNEYGLEASQASKNKESQGAAANAEPLECRTFEAEIYAKTTTQGLTEKEVSRQQPIKPVVLFEPEAKSGFRSMDIDDQIKAQSSAELQKKEETAGNNTKREEVQKPAIEKNKLSQPNTFRNIVTKLEDSDEPYKEKEPQAIQLNILKPADKKKVSENEEVEIQPIRQLIKEQNVNIEVELSQKESAKTANKWLNLKEPHQENLGQQQIKKNIAKTIESKSGSMRQKEIGDQAQEAIQKVAPVTAPKPVVAPKSKPEDPQLIHEFELISEKEIEISEQGIGDTPKGSESTPTSVLNPTLKPKLRLKMQKNLSTVHLWSRRGQSVAQPSAAEEGRKKQEEQKVNQEKHWAEVQLKKMTNIDIDEARVTNQEINSSFSSTSTTESSAHKDKKLSEKKETPIPPKYQQTTEHVESVVEELIPRQTFKVQVADRTEVGIEDGAKIKFAAEVVDTEDRPSIKQENTEESDPKKIEKRVNFNDATPSQPEEQYRKQVEDKILLEKANKIETKQNEEEKTQLLVVKKSGAHKTADTVEVEELKTLL</sequence>